<keyword evidence="1" id="KW-0732">Signal</keyword>
<evidence type="ECO:0000256" key="1">
    <source>
        <dbReference type="SAM" id="SignalP"/>
    </source>
</evidence>
<dbReference type="EMBL" id="JARKHS020028758">
    <property type="protein sequence ID" value="KAK8764031.1"/>
    <property type="molecule type" value="Genomic_DNA"/>
</dbReference>
<evidence type="ECO:0008006" key="4">
    <source>
        <dbReference type="Google" id="ProtNLM"/>
    </source>
</evidence>
<name>A0AAQ4DNJ1_AMBAM</name>
<accession>A0AAQ4DNJ1</accession>
<sequence length="670" mass="74162">MAALLLGSSLPCLASDVVFTCPVENANQPADWTQQPCLQIHLEGNLFFGWQPRSFITSDTTISAGHTEYKLLPVNAPLGHDAVLAMEHLPFTLFQAALLLGSSLPCLASDVVFTCPVENANQPADWTQQPCLQIHLEGNLFFGWQPRSFITSDTTISAGHTEYKLLPVNAPLGHDAVLAMEHLPFTLFQAALLLGSSLPCLASDVVFTCPVENANQPADWTQQPCLQIHLEGNLFFGWQPRSFITSDTTISAGHTEYKLLPVNAPLGHDAVLAMEHLPFTLFQAALLLGSSLPCLASDVVFTCPVENANQPADWTQQPCLQIHLEGNLFFGWQPRSFITSDTTISAGHTEYKLLPVNAPLGHDAVLAMEHLPFTLFQVSYLDHCTCLRSKNRCLFLVSCPREWLFALEACEETVQHCLSSLFLILSGDVETNPGPDSNDILATVLKTVQRIESGQDGIRSDLRELKQWQASVDIELKQLSSRLRSVEVDVSDLKNNPAASSADSPGAVSSVISDQLRIIESRCNDAENRMRRCNLLFFGLSDDISETWSSAETKVIDLCKNELDITVDSSQIERAHRIGKYDPEKCRPVMVKFTLFKDKQQIIGNGIKLKGTNYAVREDFSFQTRLARKKLIEFAKPQKVPYKLNVDKLRINDSVYVYDAATDTVKLSSA</sequence>
<dbReference type="PANTHER" id="PTHR11505">
    <property type="entry name" value="L1 TRANSPOSABLE ELEMENT-RELATED"/>
    <property type="match status" value="1"/>
</dbReference>
<gene>
    <name evidence="2" type="ORF">V5799_033359</name>
</gene>
<evidence type="ECO:0000313" key="2">
    <source>
        <dbReference type="EMBL" id="KAK8764031.1"/>
    </source>
</evidence>
<proteinExistence type="predicted"/>
<dbReference type="Proteomes" id="UP001321473">
    <property type="component" value="Unassembled WGS sequence"/>
</dbReference>
<dbReference type="AlphaFoldDB" id="A0AAQ4DNJ1"/>
<dbReference type="Gene3D" id="3.30.70.1820">
    <property type="entry name" value="L1 transposable element, RRM domain"/>
    <property type="match status" value="1"/>
</dbReference>
<comment type="caution">
    <text evidence="2">The sequence shown here is derived from an EMBL/GenBank/DDBJ whole genome shotgun (WGS) entry which is preliminary data.</text>
</comment>
<evidence type="ECO:0000313" key="3">
    <source>
        <dbReference type="Proteomes" id="UP001321473"/>
    </source>
</evidence>
<protein>
    <recommendedName>
        <fullName evidence="4">Secreted protein</fullName>
    </recommendedName>
</protein>
<dbReference type="InterPro" id="IPR004244">
    <property type="entry name" value="Transposase_22"/>
</dbReference>
<organism evidence="2 3">
    <name type="scientific">Amblyomma americanum</name>
    <name type="common">Lone star tick</name>
    <dbReference type="NCBI Taxonomy" id="6943"/>
    <lineage>
        <taxon>Eukaryota</taxon>
        <taxon>Metazoa</taxon>
        <taxon>Ecdysozoa</taxon>
        <taxon>Arthropoda</taxon>
        <taxon>Chelicerata</taxon>
        <taxon>Arachnida</taxon>
        <taxon>Acari</taxon>
        <taxon>Parasitiformes</taxon>
        <taxon>Ixodida</taxon>
        <taxon>Ixodoidea</taxon>
        <taxon>Ixodidae</taxon>
        <taxon>Amblyomminae</taxon>
        <taxon>Amblyomma</taxon>
    </lineage>
</organism>
<feature type="chain" id="PRO_5042861913" description="Secreted protein" evidence="1">
    <location>
        <begin position="21"/>
        <end position="670"/>
    </location>
</feature>
<keyword evidence="3" id="KW-1185">Reference proteome</keyword>
<feature type="signal peptide" evidence="1">
    <location>
        <begin position="1"/>
        <end position="20"/>
    </location>
</feature>
<reference evidence="2 3" key="1">
    <citation type="journal article" date="2023" name="Arcadia Sci">
        <title>De novo assembly of a long-read Amblyomma americanum tick genome.</title>
        <authorList>
            <person name="Chou S."/>
            <person name="Poskanzer K.E."/>
            <person name="Rollins M."/>
            <person name="Thuy-Boun P.S."/>
        </authorList>
    </citation>
    <scope>NUCLEOTIDE SEQUENCE [LARGE SCALE GENOMIC DNA]</scope>
    <source>
        <strain evidence="2">F_SG_1</strain>
        <tissue evidence="2">Salivary glands</tissue>
    </source>
</reference>